<comment type="caution">
    <text evidence="2">The sequence shown here is derived from an EMBL/GenBank/DDBJ whole genome shotgun (WGS) entry which is preliminary data.</text>
</comment>
<evidence type="ECO:0000313" key="2">
    <source>
        <dbReference type="EMBL" id="MER3122655.1"/>
    </source>
</evidence>
<keyword evidence="1" id="KW-0175">Coiled coil</keyword>
<keyword evidence="3" id="KW-1185">Reference proteome</keyword>
<evidence type="ECO:0000256" key="1">
    <source>
        <dbReference type="SAM" id="Coils"/>
    </source>
</evidence>
<accession>A0ABV1S8J5</accession>
<organism evidence="2 3">
    <name type="scientific">Bacillus altitudinis</name>
    <dbReference type="NCBI Taxonomy" id="293387"/>
    <lineage>
        <taxon>Bacteria</taxon>
        <taxon>Bacillati</taxon>
        <taxon>Bacillota</taxon>
        <taxon>Bacilli</taxon>
        <taxon>Bacillales</taxon>
        <taxon>Bacillaceae</taxon>
        <taxon>Bacillus</taxon>
    </lineage>
</organism>
<evidence type="ECO:0000313" key="3">
    <source>
        <dbReference type="Proteomes" id="UP001467674"/>
    </source>
</evidence>
<gene>
    <name evidence="2" type="ORF">ABQG71_15800</name>
</gene>
<dbReference type="RefSeq" id="WP_350386433.1">
    <property type="nucleotide sequence ID" value="NZ_JBEOME010000009.1"/>
</dbReference>
<name>A0ABV1S8J5_BACAB</name>
<proteinExistence type="predicted"/>
<feature type="coiled-coil region" evidence="1">
    <location>
        <begin position="70"/>
        <end position="97"/>
    </location>
</feature>
<protein>
    <recommendedName>
        <fullName evidence="4">Bacteriophage SP-beta YorD domain-containing protein</fullName>
    </recommendedName>
</protein>
<evidence type="ECO:0008006" key="4">
    <source>
        <dbReference type="Google" id="ProtNLM"/>
    </source>
</evidence>
<reference evidence="2 3" key="1">
    <citation type="submission" date="2024-06" db="EMBL/GenBank/DDBJ databases">
        <title>Construction of an artificial bacterial consortium using nitrogen cycle bacteria from Cuatro Cienegas Basin and a mangrove forest.</title>
        <authorList>
            <person name="Aguilera-Najera D."/>
            <person name="Marquez-Cianci L."/>
            <person name="Martinez-Perez E."/>
            <person name="Rosas-Barrera M."/>
            <person name="Rodriguez-Cruz U.E."/>
            <person name="Tapia-Lopez R."/>
            <person name="Eguiarte L.E."/>
            <person name="Souza-Saldivar V."/>
        </authorList>
    </citation>
    <scope>NUCLEOTIDE SEQUENCE [LARGE SCALE GENOMIC DNA]</scope>
    <source>
        <strain evidence="2 3">S14-15</strain>
    </source>
</reference>
<sequence>MHIYHYDEKFKYQGEDVIDDDELPKNATDVRPKEGLYLPEYDENKKEWFESASKEYIESLKPKPLPPSDIELLKQQNADLLQQLAESEKRVEEQSKTTAGLVMLLTEKGVI</sequence>
<dbReference type="Proteomes" id="UP001467674">
    <property type="component" value="Unassembled WGS sequence"/>
</dbReference>
<dbReference type="EMBL" id="JBEOME010000009">
    <property type="protein sequence ID" value="MER3122655.1"/>
    <property type="molecule type" value="Genomic_DNA"/>
</dbReference>